<dbReference type="EMBL" id="PDLM01000015">
    <property type="protein sequence ID" value="RDW60599.1"/>
    <property type="molecule type" value="Genomic_DNA"/>
</dbReference>
<comment type="caution">
    <text evidence="2">The sequence shown here is derived from an EMBL/GenBank/DDBJ whole genome shotgun (WGS) entry which is preliminary data.</text>
</comment>
<proteinExistence type="predicted"/>
<sequence>MVSLRNRTVPKQGTDPATGSAKATRTAETSEPQQPPASRKRKAEESGAAEEETDRPSTPPPAKATKTAEPEQKIITTPGRVGPIKPTLHDCSPDIKPFKGPPGKKVRKTAQEKAAEYKKFVLENEGHAFNEYISIISAFVRGLSVLISRLCSIHVCYEKGPNGSPSYDKSGFELDYKKVANWMRPRPYNKSAMVRGMDKAVNEAVQAEKRMAELFFEKGEAPEDTSASDGADYWRDRVSKDLNIPWHKIGVAEFEQWDKMGFKKARKGEYETFTQEETDRMVGLMSGASLRK</sequence>
<evidence type="ECO:0000256" key="1">
    <source>
        <dbReference type="SAM" id="MobiDB-lite"/>
    </source>
</evidence>
<name>A0A3D8QFJ4_9HELO</name>
<keyword evidence="3" id="KW-1185">Reference proteome</keyword>
<dbReference type="STRING" id="1849047.A0A3D8QFJ4"/>
<protein>
    <submittedName>
        <fullName evidence="2">Uncharacterized protein</fullName>
    </submittedName>
</protein>
<dbReference type="OrthoDB" id="197676at2759"/>
<dbReference type="Proteomes" id="UP000256645">
    <property type="component" value="Unassembled WGS sequence"/>
</dbReference>
<evidence type="ECO:0000313" key="2">
    <source>
        <dbReference type="EMBL" id="RDW60599.1"/>
    </source>
</evidence>
<feature type="compositionally biased region" description="Basic and acidic residues" evidence="1">
    <location>
        <begin position="87"/>
        <end position="97"/>
    </location>
</feature>
<evidence type="ECO:0000313" key="3">
    <source>
        <dbReference type="Proteomes" id="UP000256645"/>
    </source>
</evidence>
<gene>
    <name evidence="2" type="ORF">BP6252_11982</name>
</gene>
<dbReference type="AlphaFoldDB" id="A0A3D8QFJ4"/>
<feature type="region of interest" description="Disordered" evidence="1">
    <location>
        <begin position="1"/>
        <end position="105"/>
    </location>
</feature>
<feature type="compositionally biased region" description="Polar residues" evidence="1">
    <location>
        <begin position="1"/>
        <end position="32"/>
    </location>
</feature>
<organism evidence="2 3">
    <name type="scientific">Coleophoma cylindrospora</name>
    <dbReference type="NCBI Taxonomy" id="1849047"/>
    <lineage>
        <taxon>Eukaryota</taxon>
        <taxon>Fungi</taxon>
        <taxon>Dikarya</taxon>
        <taxon>Ascomycota</taxon>
        <taxon>Pezizomycotina</taxon>
        <taxon>Leotiomycetes</taxon>
        <taxon>Helotiales</taxon>
        <taxon>Dermateaceae</taxon>
        <taxon>Coleophoma</taxon>
    </lineage>
</organism>
<accession>A0A3D8QFJ4</accession>
<reference evidence="2 3" key="1">
    <citation type="journal article" date="2018" name="IMA Fungus">
        <title>IMA Genome-F 9: Draft genome sequence of Annulohypoxylon stygium, Aspergillus mulundensis, Berkeleyomyces basicola (syn. Thielaviopsis basicola), Ceratocystis smalleyi, two Cercospora beticola strains, Coleophoma cylindrospora, Fusarium fracticaudum, Phialophora cf. hyalina, and Morchella septimelata.</title>
        <authorList>
            <person name="Wingfield B.D."/>
            <person name="Bills G.F."/>
            <person name="Dong Y."/>
            <person name="Huang W."/>
            <person name="Nel W.J."/>
            <person name="Swalarsk-Parry B.S."/>
            <person name="Vaghefi N."/>
            <person name="Wilken P.M."/>
            <person name="An Z."/>
            <person name="de Beer Z.W."/>
            <person name="De Vos L."/>
            <person name="Chen L."/>
            <person name="Duong T.A."/>
            <person name="Gao Y."/>
            <person name="Hammerbacher A."/>
            <person name="Kikkert J.R."/>
            <person name="Li Y."/>
            <person name="Li H."/>
            <person name="Li K."/>
            <person name="Li Q."/>
            <person name="Liu X."/>
            <person name="Ma X."/>
            <person name="Naidoo K."/>
            <person name="Pethybridge S.J."/>
            <person name="Sun J."/>
            <person name="Steenkamp E.T."/>
            <person name="van der Nest M.A."/>
            <person name="van Wyk S."/>
            <person name="Wingfield M.J."/>
            <person name="Xiong C."/>
            <person name="Yue Q."/>
            <person name="Zhang X."/>
        </authorList>
    </citation>
    <scope>NUCLEOTIDE SEQUENCE [LARGE SCALE GENOMIC DNA]</scope>
    <source>
        <strain evidence="2 3">BP6252</strain>
    </source>
</reference>